<evidence type="ECO:0000256" key="5">
    <source>
        <dbReference type="SAM" id="MobiDB-lite"/>
    </source>
</evidence>
<feature type="compositionally biased region" description="Basic and acidic residues" evidence="5">
    <location>
        <begin position="1104"/>
        <end position="1114"/>
    </location>
</feature>
<feature type="coiled-coil region" evidence="4">
    <location>
        <begin position="20"/>
        <end position="162"/>
    </location>
</feature>
<feature type="compositionally biased region" description="Acidic residues" evidence="5">
    <location>
        <begin position="653"/>
        <end position="666"/>
    </location>
</feature>
<protein>
    <submittedName>
        <fullName evidence="7">Nestin</fullName>
    </submittedName>
</protein>
<keyword evidence="2 4" id="KW-0175">Coiled coil</keyword>
<gene>
    <name evidence="7" type="ORF">GRJ2_002556600</name>
</gene>
<dbReference type="PROSITE" id="PS51842">
    <property type="entry name" value="IF_ROD_2"/>
    <property type="match status" value="1"/>
</dbReference>
<accession>A0ABC9XU49</accession>
<evidence type="ECO:0000256" key="2">
    <source>
        <dbReference type="ARBA" id="ARBA00023054"/>
    </source>
</evidence>
<dbReference type="Gene3D" id="1.20.5.1160">
    <property type="entry name" value="Vasodilator-stimulated phosphoprotein"/>
    <property type="match status" value="1"/>
</dbReference>
<sequence length="1598" mass="170353">MLSTESFAGARALGEESLQMWDLNKRLEAYLARVKFLEEENEVLRAEIQSAKGSPAGDSWRAKYEEELRALRDALDHAFREKCTVELARDNLYEEVQQVKSRCQKEQAAREEAKKQLSLSRKELEEERRAQIWLKERAVQLEKEVEALLEVHEEEKAGLDQEIASFSQGLESFRCAPVAFQPVEVEDYSKRLSEIWKGAVETYKTEVSQLEGSLCQAKENLWKAVEDNQQSQLQLQHLEKDLAGLKARKEMLEENLARQWQEQRGEAEKFQLAMEALEQEKQTLRVQIAQVLEDRQQLMHLKMSLSLEVATYRTLLEAESTRLQMPTGEYKLANGLRDLKLEVSSSSKLAPVSAEARRLLPRDHRASPSIFPRAEGRGQPAKAQSDALTPKSQSSGARELQKISSVLHAAAPQAASITRELGAPGRPTPSPSQPGKVTPSLSPDPPSPVPPEPGSLKGEGPAWPGGAADEMSQGKEHPPPSAAAETHDAGAEPPGTAPAHSLRYPAQLVSEALEDALKEMKDDAQPKEEPTLSAAWAPQDARAPSPVPPIEACRGAGEGRDPSEGARDGEAPEAEERAGEAVLQGLGVESNRAASPPGSHPCGTAASLSATVSREEMGEWEEEMPAVLSPREPDVVAQEEDVSGHGQPGTSWEEPEQGEDEVEDPSLEASHPSEDEEERGPRSPCEEDSDFQGEGVDVREEESLQREVEASCAVPVESRPVLPMESHPEEDFVDGEQEKFEHREIPVCETDPAAEEERGQEMYPGQETCPEQEPSSIHEAIPAEEASSGAEEDAAGGDDPGRAKDGEGDAVGEVLGGEDLQGGEDVGPETPEQESAIQEEPWDLQEKVLEGPAAEGLEQEELEAELGEEPWGREDDGNSQNSRPEDWEVTAEDTEGALGTEEPAWAGDTPTSAGGLESEERDGMSPAELEETREDAEEDAESQGTSQQQPPPDAEPAPGLAREEQDGTTEQPARPPADVLGRGDSQEPAEGPEESWEVQEEDGDGELGSEPGQPESSSAGPVARQQAPGDGEGSGEEEDAERSGELEQAPGTGRGVELEDTLPDSTSLHLYEGETLAVVAPGQNPPESEESTETAPASEITPEDEGRLEGRDKPPTPTVPESCEEEAGTEVASVAEGAEEEEEGYFMVSAPNQEVSSSEEAEISEDFEEIKVEATEASKDDLEAPGEASPVPEDEGHFEAFVGEADEDLKMPTEEPEVPKGEDEDDAVGFTAELEEGPAVPEADPSSPGAVGPLAGGADEPAQGAVGSGTHEGPGCSEGLAAESVEELGGTAEPESDAGRAETLPGCDLGLVGQEEEEEEEEYEAGTAHHDAAKPTPPAGLQAQAMPVSPLPDEAEQTSDEQPSAEEEAADGDSPPTAGDEEPGSGLEQGGFPEMIKENPEAADLSAEVPADVIKDSDILEIVEQALEFNQELVMGVRAAEGGQRDVGGIKVPQDTGEDSSPALSSEEEATVQEVPADAAPGTEGPVRAENGLHRGASLEDLAEFTEEVLNGITGVLPAQELTAETTEPAVVMPPQPPVPGDATATKLADAAPCGKRGGADAVPVTSPLGDDVLCLAPDQPPACRLRAEQEPWSSGDE</sequence>
<dbReference type="PANTHER" id="PTHR47051:SF1">
    <property type="entry name" value="NESTIN"/>
    <property type="match status" value="1"/>
</dbReference>
<feature type="compositionally biased region" description="Acidic residues" evidence="5">
    <location>
        <begin position="928"/>
        <end position="941"/>
    </location>
</feature>
<evidence type="ECO:0000313" key="7">
    <source>
        <dbReference type="EMBL" id="GAB0200911.1"/>
    </source>
</evidence>
<proteinExistence type="inferred from homology"/>
<evidence type="ECO:0000256" key="1">
    <source>
        <dbReference type="ARBA" id="ARBA00022754"/>
    </source>
</evidence>
<dbReference type="FunFam" id="1.20.5.170:FF:000081">
    <property type="entry name" value="Nestin"/>
    <property type="match status" value="1"/>
</dbReference>
<dbReference type="GO" id="GO:0005882">
    <property type="term" value="C:intermediate filament"/>
    <property type="evidence" value="ECO:0007669"/>
    <property type="project" value="UniProtKB-KW"/>
</dbReference>
<feature type="compositionally biased region" description="Acidic residues" evidence="5">
    <location>
        <begin position="990"/>
        <end position="1007"/>
    </location>
</feature>
<dbReference type="SMART" id="SM01391">
    <property type="entry name" value="Filament"/>
    <property type="match status" value="1"/>
</dbReference>
<dbReference type="InterPro" id="IPR031211">
    <property type="entry name" value="Nestin"/>
</dbReference>
<feature type="compositionally biased region" description="Basic and acidic residues" evidence="5">
    <location>
        <begin position="355"/>
        <end position="366"/>
    </location>
</feature>
<feature type="compositionally biased region" description="Acidic residues" evidence="5">
    <location>
        <begin position="857"/>
        <end position="868"/>
    </location>
</feature>
<organism evidence="7 8">
    <name type="scientific">Grus japonensis</name>
    <name type="common">Japanese crane</name>
    <name type="synonym">Red-crowned crane</name>
    <dbReference type="NCBI Taxonomy" id="30415"/>
    <lineage>
        <taxon>Eukaryota</taxon>
        <taxon>Metazoa</taxon>
        <taxon>Chordata</taxon>
        <taxon>Craniata</taxon>
        <taxon>Vertebrata</taxon>
        <taxon>Euteleostomi</taxon>
        <taxon>Archelosauria</taxon>
        <taxon>Archosauria</taxon>
        <taxon>Dinosauria</taxon>
        <taxon>Saurischia</taxon>
        <taxon>Theropoda</taxon>
        <taxon>Coelurosauria</taxon>
        <taxon>Aves</taxon>
        <taxon>Neognathae</taxon>
        <taxon>Neoaves</taxon>
        <taxon>Gruiformes</taxon>
        <taxon>Gruidae</taxon>
        <taxon>Grus</taxon>
    </lineage>
</organism>
<feature type="compositionally biased region" description="Pro residues" evidence="5">
    <location>
        <begin position="442"/>
        <end position="453"/>
    </location>
</feature>
<evidence type="ECO:0000256" key="3">
    <source>
        <dbReference type="RuleBase" id="RU000685"/>
    </source>
</evidence>
<evidence type="ECO:0000313" key="8">
    <source>
        <dbReference type="Proteomes" id="UP001623348"/>
    </source>
</evidence>
<feature type="compositionally biased region" description="Basic and acidic residues" evidence="5">
    <location>
        <begin position="1208"/>
        <end position="1221"/>
    </location>
</feature>
<reference evidence="7 8" key="1">
    <citation type="submission" date="2024-06" db="EMBL/GenBank/DDBJ databases">
        <title>The draft genome of Grus japonensis, version 3.</title>
        <authorList>
            <person name="Nabeshima K."/>
            <person name="Suzuki S."/>
            <person name="Onuma M."/>
        </authorList>
    </citation>
    <scope>NUCLEOTIDE SEQUENCE [LARGE SCALE GENOMIC DNA]</scope>
    <source>
        <strain evidence="7 8">451A</strain>
    </source>
</reference>
<dbReference type="InterPro" id="IPR018039">
    <property type="entry name" value="IF_conserved"/>
</dbReference>
<feature type="compositionally biased region" description="Low complexity" evidence="5">
    <location>
        <begin position="779"/>
        <end position="789"/>
    </location>
</feature>
<dbReference type="PROSITE" id="PS00226">
    <property type="entry name" value="IF_ROD_1"/>
    <property type="match status" value="1"/>
</dbReference>
<feature type="compositionally biased region" description="Acidic residues" evidence="5">
    <location>
        <begin position="1314"/>
        <end position="1324"/>
    </location>
</feature>
<keyword evidence="1 3" id="KW-0403">Intermediate filament</keyword>
<feature type="region of interest" description="Disordered" evidence="5">
    <location>
        <begin position="350"/>
        <end position="400"/>
    </location>
</feature>
<evidence type="ECO:0000256" key="4">
    <source>
        <dbReference type="SAM" id="Coils"/>
    </source>
</evidence>
<feature type="compositionally biased region" description="Basic and acidic residues" evidence="5">
    <location>
        <begin position="726"/>
        <end position="746"/>
    </location>
</feature>
<feature type="region of interest" description="Disordered" evidence="5">
    <location>
        <begin position="420"/>
        <end position="1410"/>
    </location>
</feature>
<dbReference type="InterPro" id="IPR039008">
    <property type="entry name" value="IF_rod_dom"/>
</dbReference>
<feature type="compositionally biased region" description="Basic and acidic residues" evidence="5">
    <location>
        <begin position="1169"/>
        <end position="1182"/>
    </location>
</feature>
<feature type="compositionally biased region" description="Acidic residues" evidence="5">
    <location>
        <begin position="1353"/>
        <end position="1371"/>
    </location>
</feature>
<feature type="compositionally biased region" description="Acidic residues" evidence="5">
    <location>
        <begin position="1157"/>
        <end position="1168"/>
    </location>
</feature>
<feature type="compositionally biased region" description="Basic and acidic residues" evidence="5">
    <location>
        <begin position="515"/>
        <end position="530"/>
    </location>
</feature>
<feature type="compositionally biased region" description="Polar residues" evidence="5">
    <location>
        <begin position="386"/>
        <end position="396"/>
    </location>
</feature>
<dbReference type="EMBL" id="BAAFJT010000029">
    <property type="protein sequence ID" value="GAB0200911.1"/>
    <property type="molecule type" value="Genomic_DNA"/>
</dbReference>
<name>A0ABC9XU49_GRUJA</name>
<dbReference type="Proteomes" id="UP001623348">
    <property type="component" value="Unassembled WGS sequence"/>
</dbReference>
<dbReference type="Pfam" id="PF00038">
    <property type="entry name" value="Filament"/>
    <property type="match status" value="1"/>
</dbReference>
<feature type="compositionally biased region" description="Basic and acidic residues" evidence="5">
    <location>
        <begin position="696"/>
        <end position="709"/>
    </location>
</feature>
<feature type="region of interest" description="Disordered" evidence="5">
    <location>
        <begin position="1440"/>
        <end position="1499"/>
    </location>
</feature>
<comment type="similarity">
    <text evidence="3">Belongs to the intermediate filament family.</text>
</comment>
<feature type="domain" description="IF rod" evidence="6">
    <location>
        <begin position="16"/>
        <end position="323"/>
    </location>
</feature>
<dbReference type="Gene3D" id="1.20.5.170">
    <property type="match status" value="1"/>
</dbReference>
<evidence type="ECO:0000259" key="6">
    <source>
        <dbReference type="PROSITE" id="PS51842"/>
    </source>
</evidence>
<dbReference type="SUPFAM" id="SSF64593">
    <property type="entry name" value="Intermediate filament protein, coiled coil region"/>
    <property type="match status" value="2"/>
</dbReference>
<comment type="caution">
    <text evidence="7">The sequence shown here is derived from an EMBL/GenBank/DDBJ whole genome shotgun (WGS) entry which is preliminary data.</text>
</comment>
<feature type="compositionally biased region" description="Basic and acidic residues" evidence="5">
    <location>
        <begin position="557"/>
        <end position="579"/>
    </location>
</feature>
<dbReference type="PANTHER" id="PTHR47051">
    <property type="entry name" value="NESTIN"/>
    <property type="match status" value="1"/>
</dbReference>
<feature type="coiled-coil region" evidence="4">
    <location>
        <begin position="228"/>
        <end position="294"/>
    </location>
</feature>
<keyword evidence="8" id="KW-1185">Reference proteome</keyword>